<dbReference type="PANTHER" id="PTHR43791:SF36">
    <property type="entry name" value="TRANSPORTER, PUTATIVE (AFU_ORTHOLOGUE AFUA_6G08340)-RELATED"/>
    <property type="match status" value="1"/>
</dbReference>
<feature type="transmembrane region" description="Helical" evidence="6">
    <location>
        <begin position="260"/>
        <end position="281"/>
    </location>
</feature>
<dbReference type="PROSITE" id="PS50850">
    <property type="entry name" value="MFS"/>
    <property type="match status" value="1"/>
</dbReference>
<evidence type="ECO:0000256" key="6">
    <source>
        <dbReference type="SAM" id="Phobius"/>
    </source>
</evidence>
<evidence type="ECO:0000259" key="7">
    <source>
        <dbReference type="PROSITE" id="PS50850"/>
    </source>
</evidence>
<evidence type="ECO:0000256" key="4">
    <source>
        <dbReference type="ARBA" id="ARBA00022989"/>
    </source>
</evidence>
<dbReference type="InterPro" id="IPR036259">
    <property type="entry name" value="MFS_trans_sf"/>
</dbReference>
<evidence type="ECO:0000256" key="3">
    <source>
        <dbReference type="ARBA" id="ARBA00022692"/>
    </source>
</evidence>
<feature type="transmembrane region" description="Helical" evidence="6">
    <location>
        <begin position="189"/>
        <end position="209"/>
    </location>
</feature>
<dbReference type="Pfam" id="PF07690">
    <property type="entry name" value="MFS_1"/>
    <property type="match status" value="1"/>
</dbReference>
<keyword evidence="4 6" id="KW-1133">Transmembrane helix</keyword>
<evidence type="ECO:0000256" key="1">
    <source>
        <dbReference type="ARBA" id="ARBA00004141"/>
    </source>
</evidence>
<feature type="transmembrane region" description="Helical" evidence="6">
    <location>
        <begin position="383"/>
        <end position="405"/>
    </location>
</feature>
<evidence type="ECO:0000256" key="2">
    <source>
        <dbReference type="ARBA" id="ARBA00022448"/>
    </source>
</evidence>
<feature type="transmembrane region" description="Helical" evidence="6">
    <location>
        <begin position="122"/>
        <end position="142"/>
    </location>
</feature>
<dbReference type="PANTHER" id="PTHR43791">
    <property type="entry name" value="PERMEASE-RELATED"/>
    <property type="match status" value="1"/>
</dbReference>
<feature type="domain" description="Major facilitator superfamily (MFS) profile" evidence="7">
    <location>
        <begin position="30"/>
        <end position="441"/>
    </location>
</feature>
<feature type="transmembrane region" description="Helical" evidence="6">
    <location>
        <begin position="350"/>
        <end position="371"/>
    </location>
</feature>
<sequence length="449" mass="48989">MSYEQIDLAAPLDATAASSADVYARVTRRLLPLLMMCYIVAYIDRLNVGFAKLQMQADLGLSDAMYGFGAGIFFIGYVMTEVPANLLLQKFGARKTLTRIMVLWGLMSMGTAFAQTPGQFYVMRFFLGVFEAGFFPGIVVYCTRWFPDAWRGRFLGKFLTAIPIAGIVNGPLSGWIMSRFHGQWGFNGWQWLFVLEGLPSVMLGLFIYFRLDESPEEARWLSAAQKARIRQDLLLEAGTQGGKRERHATSFMAAIRDIKVYALALALFCFSCGSNLIGFWMPTIIRGIGVTDVFHVGLLTAVSYGVTCAAIIANGHHSDRKLERRWHCAIPAFIGAVSLVAMVYLQGHMLLSFCLLSVAAAGSIGIFPAYWSIPPAYLRGAAAAGGVALINSLGQLAGFVSPFVLGLIRTKTGSLTLANWLVAAVMILGGLTILLFVKPAALRQGEAAR</sequence>
<keyword evidence="2" id="KW-0813">Transport</keyword>
<feature type="transmembrane region" description="Helical" evidence="6">
    <location>
        <begin position="417"/>
        <end position="437"/>
    </location>
</feature>
<gene>
    <name evidence="8" type="ORF">C7402_115167</name>
</gene>
<dbReference type="CDD" id="cd17319">
    <property type="entry name" value="MFS_ExuT_GudP_like"/>
    <property type="match status" value="1"/>
</dbReference>
<keyword evidence="3 6" id="KW-0812">Transmembrane</keyword>
<keyword evidence="5 6" id="KW-0472">Membrane</keyword>
<feature type="transmembrane region" description="Helical" evidence="6">
    <location>
        <begin position="154"/>
        <end position="177"/>
    </location>
</feature>
<comment type="caution">
    <text evidence="8">The sequence shown here is derived from an EMBL/GenBank/DDBJ whole genome shotgun (WGS) entry which is preliminary data.</text>
</comment>
<evidence type="ECO:0000256" key="5">
    <source>
        <dbReference type="ARBA" id="ARBA00023136"/>
    </source>
</evidence>
<comment type="subcellular location">
    <subcellularLocation>
        <location evidence="1">Membrane</location>
        <topology evidence="1">Multi-pass membrane protein</topology>
    </subcellularLocation>
</comment>
<feature type="transmembrane region" description="Helical" evidence="6">
    <location>
        <begin position="30"/>
        <end position="48"/>
    </location>
</feature>
<reference evidence="8 9" key="1">
    <citation type="submission" date="2018-05" db="EMBL/GenBank/DDBJ databases">
        <title>Genomic Encyclopedia of Type Strains, Phase IV (KMG-V): Genome sequencing to study the core and pangenomes of soil and plant-associated prokaryotes.</title>
        <authorList>
            <person name="Whitman W."/>
        </authorList>
    </citation>
    <scope>NUCLEOTIDE SEQUENCE [LARGE SCALE GENOMIC DNA]</scope>
    <source>
        <strain evidence="8 9">SCZa-39</strain>
    </source>
</reference>
<organism evidence="8 9">
    <name type="scientific">Paraburkholderia unamae</name>
    <dbReference type="NCBI Taxonomy" id="219649"/>
    <lineage>
        <taxon>Bacteria</taxon>
        <taxon>Pseudomonadati</taxon>
        <taxon>Pseudomonadota</taxon>
        <taxon>Betaproteobacteria</taxon>
        <taxon>Burkholderiales</taxon>
        <taxon>Burkholderiaceae</taxon>
        <taxon>Paraburkholderia</taxon>
    </lineage>
</organism>
<keyword evidence="9" id="KW-1185">Reference proteome</keyword>
<protein>
    <submittedName>
        <fullName evidence="8">D-galactonate transporter</fullName>
    </submittedName>
</protein>
<dbReference type="InterPro" id="IPR020846">
    <property type="entry name" value="MFS_dom"/>
</dbReference>
<dbReference type="EMBL" id="QEOB01000015">
    <property type="protein sequence ID" value="PVX77108.1"/>
    <property type="molecule type" value="Genomic_DNA"/>
</dbReference>
<dbReference type="SUPFAM" id="SSF103473">
    <property type="entry name" value="MFS general substrate transporter"/>
    <property type="match status" value="1"/>
</dbReference>
<name>A0ABX5KHJ8_9BURK</name>
<dbReference type="RefSeq" id="WP_116613058.1">
    <property type="nucleotide sequence ID" value="NZ_QEOB01000015.1"/>
</dbReference>
<feature type="transmembrane region" description="Helical" evidence="6">
    <location>
        <begin position="293"/>
        <end position="314"/>
    </location>
</feature>
<feature type="transmembrane region" description="Helical" evidence="6">
    <location>
        <begin position="100"/>
        <end position="116"/>
    </location>
</feature>
<evidence type="ECO:0000313" key="9">
    <source>
        <dbReference type="Proteomes" id="UP000245712"/>
    </source>
</evidence>
<dbReference type="Proteomes" id="UP000245712">
    <property type="component" value="Unassembled WGS sequence"/>
</dbReference>
<proteinExistence type="predicted"/>
<evidence type="ECO:0000313" key="8">
    <source>
        <dbReference type="EMBL" id="PVX77108.1"/>
    </source>
</evidence>
<feature type="transmembrane region" description="Helical" evidence="6">
    <location>
        <begin position="68"/>
        <end position="88"/>
    </location>
</feature>
<feature type="transmembrane region" description="Helical" evidence="6">
    <location>
        <begin position="326"/>
        <end position="344"/>
    </location>
</feature>
<dbReference type="InterPro" id="IPR011701">
    <property type="entry name" value="MFS"/>
</dbReference>
<accession>A0ABX5KHJ8</accession>
<dbReference type="Gene3D" id="1.20.1250.20">
    <property type="entry name" value="MFS general substrate transporter like domains"/>
    <property type="match status" value="2"/>
</dbReference>